<evidence type="ECO:0000313" key="11">
    <source>
        <dbReference type="Proteomes" id="UP000019678"/>
    </source>
</evidence>
<dbReference type="PANTHER" id="PTHR30353">
    <property type="entry name" value="INNER MEMBRANE PROTEIN DEDA-RELATED"/>
    <property type="match status" value="1"/>
</dbReference>
<dbReference type="Pfam" id="PF09335">
    <property type="entry name" value="VTT_dom"/>
    <property type="match status" value="1"/>
</dbReference>
<dbReference type="STRING" id="1192034.CAP_1371"/>
<evidence type="ECO:0000256" key="3">
    <source>
        <dbReference type="ARBA" id="ARBA00022475"/>
    </source>
</evidence>
<evidence type="ECO:0000259" key="9">
    <source>
        <dbReference type="Pfam" id="PF09335"/>
    </source>
</evidence>
<reference evidence="10 11" key="1">
    <citation type="submission" date="2013-05" db="EMBL/GenBank/DDBJ databases">
        <title>Genome assembly of Chondromyces apiculatus DSM 436.</title>
        <authorList>
            <person name="Sharma G."/>
            <person name="Khatri I."/>
            <person name="Kaur C."/>
            <person name="Mayilraj S."/>
            <person name="Subramanian S."/>
        </authorList>
    </citation>
    <scope>NUCLEOTIDE SEQUENCE [LARGE SCALE GENOMIC DNA]</scope>
    <source>
        <strain evidence="10 11">DSM 436</strain>
    </source>
</reference>
<evidence type="ECO:0000313" key="10">
    <source>
        <dbReference type="EMBL" id="EYF00087.1"/>
    </source>
</evidence>
<comment type="similarity">
    <text evidence="2 7">Belongs to the DedA family.</text>
</comment>
<feature type="transmembrane region" description="Helical" evidence="7">
    <location>
        <begin position="156"/>
        <end position="178"/>
    </location>
</feature>
<dbReference type="eggNOG" id="COG0586">
    <property type="taxonomic scope" value="Bacteria"/>
</dbReference>
<name>A0A017STL4_9BACT</name>
<feature type="domain" description="VTT" evidence="9">
    <location>
        <begin position="42"/>
        <end position="176"/>
    </location>
</feature>
<dbReference type="InterPro" id="IPR032816">
    <property type="entry name" value="VTT_dom"/>
</dbReference>
<proteinExistence type="inferred from homology"/>
<keyword evidence="3 7" id="KW-1003">Cell membrane</keyword>
<sequence>MELLREFFGRLRDLEGLLTWGGYPVLMTIIFAETGLLIGFFLPGDSLLVTAGVLVNAGMINPFQLGTFENLLLMNGVLMLMAIVGDAVGFSIGRRAGPKIFTREQSLLFRKDYLIATQQFYEKHGGKTIILARFMPFARTFAPVVAGVGQMQYRRFAMFNITGGVLWVFSMTFLGYFLGKIFDAKQIERVVYLIIVVSVMPVLIGAIRHRMARVQPVPGVVPLDPASTRDAARIAAAAAQAAGAAGEPTSADKAARSETKGG</sequence>
<dbReference type="AlphaFoldDB" id="A0A017STL4"/>
<dbReference type="InterPro" id="IPR032818">
    <property type="entry name" value="DedA-like"/>
</dbReference>
<evidence type="ECO:0000256" key="4">
    <source>
        <dbReference type="ARBA" id="ARBA00022692"/>
    </source>
</evidence>
<feature type="transmembrane region" description="Helical" evidence="7">
    <location>
        <begin position="71"/>
        <end position="93"/>
    </location>
</feature>
<comment type="subcellular location">
    <subcellularLocation>
        <location evidence="1 7">Cell membrane</location>
        <topology evidence="1 7">Multi-pass membrane protein</topology>
    </subcellularLocation>
</comment>
<feature type="region of interest" description="Disordered" evidence="8">
    <location>
        <begin position="241"/>
        <end position="262"/>
    </location>
</feature>
<keyword evidence="11" id="KW-1185">Reference proteome</keyword>
<dbReference type="RefSeq" id="WP_081865842.1">
    <property type="nucleotide sequence ID" value="NZ_ASRX01000135.1"/>
</dbReference>
<keyword evidence="5 7" id="KW-1133">Transmembrane helix</keyword>
<feature type="transmembrane region" description="Helical" evidence="7">
    <location>
        <begin position="20"/>
        <end position="42"/>
    </location>
</feature>
<feature type="compositionally biased region" description="Basic and acidic residues" evidence="8">
    <location>
        <begin position="253"/>
        <end position="262"/>
    </location>
</feature>
<dbReference type="OrthoDB" id="9801622at2"/>
<evidence type="ECO:0000256" key="7">
    <source>
        <dbReference type="RuleBase" id="RU367016"/>
    </source>
</evidence>
<feature type="compositionally biased region" description="Low complexity" evidence="8">
    <location>
        <begin position="241"/>
        <end position="252"/>
    </location>
</feature>
<evidence type="ECO:0000256" key="6">
    <source>
        <dbReference type="ARBA" id="ARBA00023136"/>
    </source>
</evidence>
<evidence type="ECO:0000256" key="2">
    <source>
        <dbReference type="ARBA" id="ARBA00010792"/>
    </source>
</evidence>
<evidence type="ECO:0000256" key="1">
    <source>
        <dbReference type="ARBA" id="ARBA00004651"/>
    </source>
</evidence>
<evidence type="ECO:0000256" key="8">
    <source>
        <dbReference type="SAM" id="MobiDB-lite"/>
    </source>
</evidence>
<protein>
    <submittedName>
        <fullName evidence="10">DedA protein</fullName>
    </submittedName>
</protein>
<organism evidence="10 11">
    <name type="scientific">Chondromyces apiculatus DSM 436</name>
    <dbReference type="NCBI Taxonomy" id="1192034"/>
    <lineage>
        <taxon>Bacteria</taxon>
        <taxon>Pseudomonadati</taxon>
        <taxon>Myxococcota</taxon>
        <taxon>Polyangia</taxon>
        <taxon>Polyangiales</taxon>
        <taxon>Polyangiaceae</taxon>
        <taxon>Chondromyces</taxon>
    </lineage>
</organism>
<dbReference type="PANTHER" id="PTHR30353:SF0">
    <property type="entry name" value="TRANSMEMBRANE PROTEIN"/>
    <property type="match status" value="1"/>
</dbReference>
<gene>
    <name evidence="10" type="ORF">CAP_1371</name>
</gene>
<dbReference type="EMBL" id="ASRX01000135">
    <property type="protein sequence ID" value="EYF00087.1"/>
    <property type="molecule type" value="Genomic_DNA"/>
</dbReference>
<comment type="caution">
    <text evidence="10">The sequence shown here is derived from an EMBL/GenBank/DDBJ whole genome shotgun (WGS) entry which is preliminary data.</text>
</comment>
<dbReference type="GO" id="GO:0005886">
    <property type="term" value="C:plasma membrane"/>
    <property type="evidence" value="ECO:0007669"/>
    <property type="project" value="UniProtKB-SubCell"/>
</dbReference>
<feature type="transmembrane region" description="Helical" evidence="7">
    <location>
        <begin position="190"/>
        <end position="207"/>
    </location>
</feature>
<dbReference type="Proteomes" id="UP000019678">
    <property type="component" value="Unassembled WGS sequence"/>
</dbReference>
<evidence type="ECO:0000256" key="5">
    <source>
        <dbReference type="ARBA" id="ARBA00022989"/>
    </source>
</evidence>
<keyword evidence="6 7" id="KW-0472">Membrane</keyword>
<accession>A0A017STL4</accession>
<keyword evidence="4 7" id="KW-0812">Transmembrane</keyword>